<dbReference type="SUPFAM" id="SSF53756">
    <property type="entry name" value="UDP-Glycosyltransferase/glycogen phosphorylase"/>
    <property type="match status" value="1"/>
</dbReference>
<dbReference type="InterPro" id="IPR002201">
    <property type="entry name" value="Glyco_trans_9"/>
</dbReference>
<dbReference type="GO" id="GO:0016757">
    <property type="term" value="F:glycosyltransferase activity"/>
    <property type="evidence" value="ECO:0007669"/>
    <property type="project" value="UniProtKB-KW"/>
</dbReference>
<evidence type="ECO:0000313" key="3">
    <source>
        <dbReference type="EMBL" id="MEX5285166.1"/>
    </source>
</evidence>
<dbReference type="PANTHER" id="PTHR30160">
    <property type="entry name" value="TETRAACYLDISACCHARIDE 4'-KINASE-RELATED"/>
    <property type="match status" value="1"/>
</dbReference>
<gene>
    <name evidence="3" type="ORF">QCO44_05875</name>
</gene>
<dbReference type="Pfam" id="PF01075">
    <property type="entry name" value="Glyco_transf_9"/>
    <property type="match status" value="1"/>
</dbReference>
<dbReference type="EMBL" id="JARVLH010000003">
    <property type="protein sequence ID" value="MEX5285166.1"/>
    <property type="molecule type" value="Genomic_DNA"/>
</dbReference>
<evidence type="ECO:0000256" key="2">
    <source>
        <dbReference type="ARBA" id="ARBA00022679"/>
    </source>
</evidence>
<evidence type="ECO:0000256" key="1">
    <source>
        <dbReference type="ARBA" id="ARBA00022676"/>
    </source>
</evidence>
<dbReference type="InterPro" id="IPR051199">
    <property type="entry name" value="LPS_LOS_Heptosyltrfase"/>
</dbReference>
<dbReference type="RefSeq" id="WP_368846893.1">
    <property type="nucleotide sequence ID" value="NZ_CP194411.1"/>
</dbReference>
<protein>
    <submittedName>
        <fullName evidence="3">Glycosyltransferase family 9 protein</fullName>
        <ecNumber evidence="3">2.4.-.-</ecNumber>
    </submittedName>
</protein>
<dbReference type="Gene3D" id="3.40.50.2000">
    <property type="entry name" value="Glycogen Phosphorylase B"/>
    <property type="match status" value="2"/>
</dbReference>
<keyword evidence="1 3" id="KW-0328">Glycosyltransferase</keyword>
<comment type="caution">
    <text evidence="3">The sequence shown here is derived from an EMBL/GenBank/DDBJ whole genome shotgun (WGS) entry which is preliminary data.</text>
</comment>
<organism evidence="3 4">
    <name type="scientific">Selenomonas sputigena</name>
    <dbReference type="NCBI Taxonomy" id="69823"/>
    <lineage>
        <taxon>Bacteria</taxon>
        <taxon>Bacillati</taxon>
        <taxon>Bacillota</taxon>
        <taxon>Negativicutes</taxon>
        <taxon>Selenomonadales</taxon>
        <taxon>Selenomonadaceae</taxon>
        <taxon>Selenomonas</taxon>
    </lineage>
</organism>
<name>A0ABV3X4R2_9FIRM</name>
<accession>A0ABV3X4R2</accession>
<dbReference type="PANTHER" id="PTHR30160:SF1">
    <property type="entry name" value="LIPOPOLYSACCHARIDE 1,2-N-ACETYLGLUCOSAMINETRANSFERASE-RELATED"/>
    <property type="match status" value="1"/>
</dbReference>
<dbReference type="CDD" id="cd03789">
    <property type="entry name" value="GT9_LPS_heptosyltransferase"/>
    <property type="match status" value="1"/>
</dbReference>
<keyword evidence="4" id="KW-1185">Reference proteome</keyword>
<dbReference type="EC" id="2.4.-.-" evidence="3"/>
<reference evidence="3 4" key="1">
    <citation type="submission" date="2023-04" db="EMBL/GenBank/DDBJ databases">
        <title>Genome Sequence of Selenomonas sputigena ATCC 33150.</title>
        <authorList>
            <person name="Miller D.P."/>
            <person name="Anvari S."/>
            <person name="Polson S.W."/>
            <person name="Macdonald M."/>
            <person name="Mcdowell J.V."/>
        </authorList>
    </citation>
    <scope>NUCLEOTIDE SEQUENCE [LARGE SCALE GENOMIC DNA]</scope>
    <source>
        <strain evidence="3 4">ATCC 33150</strain>
    </source>
</reference>
<evidence type="ECO:0000313" key="4">
    <source>
        <dbReference type="Proteomes" id="UP001559623"/>
    </source>
</evidence>
<proteinExistence type="predicted"/>
<keyword evidence="2 3" id="KW-0808">Transferase</keyword>
<dbReference type="Proteomes" id="UP001559623">
    <property type="component" value="Unassembled WGS sequence"/>
</dbReference>
<sequence>MKNILVVKLSAIGDVIHALPVSYAIKETFPESHLTWVVEPTAYDILEGNPYIDDIILFEKKRFRTLRGFLSEIRPFRRELRQRRYDAALDLQGLFKSAAIVAQAGARLRLGMANMREGSARVSRPVRGAHAKGHIVERYLDVARALGCRVDEVRFPVALTAREAASADELLASEGVQEGSRFVALAIGANWPNKRWPMKYFTILADWLYGEKLIPVLVGGGRLDESLAQGINAASEIPPVNLVGRTSLKQLAHILRRAVLVIGGDTGPVHLAAGLGTRTVMLMGPTDANRNGPYGQQENALEIPRSCRACWKRSCSKGIDCLAILSVQEVQEKIRQVLGDLHEFRPPLGVGGL</sequence>